<name>A0A0L0S5G1_ALLM3</name>
<dbReference type="AlphaFoldDB" id="A0A0L0S5G1"/>
<feature type="domain" description="Yippee" evidence="5">
    <location>
        <begin position="15"/>
        <end position="112"/>
    </location>
</feature>
<comment type="similarity">
    <text evidence="1 4">Belongs to the yippee family.</text>
</comment>
<evidence type="ECO:0000256" key="2">
    <source>
        <dbReference type="ARBA" id="ARBA00022723"/>
    </source>
</evidence>
<protein>
    <recommendedName>
        <fullName evidence="4">Protein yippee-like</fullName>
    </recommendedName>
</protein>
<dbReference type="InterPro" id="IPR034751">
    <property type="entry name" value="Yippee"/>
</dbReference>
<keyword evidence="2" id="KW-0479">Metal-binding</keyword>
<dbReference type="OrthoDB" id="6407410at2759"/>
<keyword evidence="3" id="KW-0862">Zinc</keyword>
<evidence type="ECO:0000259" key="5">
    <source>
        <dbReference type="PROSITE" id="PS51792"/>
    </source>
</evidence>
<dbReference type="STRING" id="578462.A0A0L0S5G1"/>
<dbReference type="SUPFAM" id="SSF48695">
    <property type="entry name" value="Multiheme cytochromes"/>
    <property type="match status" value="1"/>
</dbReference>
<dbReference type="EMBL" id="GG745331">
    <property type="protein sequence ID" value="KNE57599.1"/>
    <property type="molecule type" value="Genomic_DNA"/>
</dbReference>
<dbReference type="PROSITE" id="PS51792">
    <property type="entry name" value="YIPPEE"/>
    <property type="match status" value="1"/>
</dbReference>
<sequence length="119" mass="13417">MGRPFLVFLDDSSTPFYACRACHTHLAKSDAVFSKAFQGRLGPAYLFDRVCNVEVGPSEERDLSTGLHVVADISCARCHAIVGWKYLFATEASQKYKEHRFILEKRSVTKERNVLDDSS</sequence>
<evidence type="ECO:0000256" key="4">
    <source>
        <dbReference type="RuleBase" id="RU110713"/>
    </source>
</evidence>
<evidence type="ECO:0000313" key="6">
    <source>
        <dbReference type="EMBL" id="KNE57599.1"/>
    </source>
</evidence>
<organism evidence="6 7">
    <name type="scientific">Allomyces macrogynus (strain ATCC 38327)</name>
    <name type="common">Allomyces javanicus var. macrogynus</name>
    <dbReference type="NCBI Taxonomy" id="578462"/>
    <lineage>
        <taxon>Eukaryota</taxon>
        <taxon>Fungi</taxon>
        <taxon>Fungi incertae sedis</taxon>
        <taxon>Blastocladiomycota</taxon>
        <taxon>Blastocladiomycetes</taxon>
        <taxon>Blastocladiales</taxon>
        <taxon>Blastocladiaceae</taxon>
        <taxon>Allomyces</taxon>
    </lineage>
</organism>
<dbReference type="InterPro" id="IPR004910">
    <property type="entry name" value="Yippee/Mis18/Cereblon"/>
</dbReference>
<keyword evidence="7" id="KW-1185">Reference proteome</keyword>
<evidence type="ECO:0000313" key="7">
    <source>
        <dbReference type="Proteomes" id="UP000054350"/>
    </source>
</evidence>
<evidence type="ECO:0000256" key="1">
    <source>
        <dbReference type="ARBA" id="ARBA00005613"/>
    </source>
</evidence>
<dbReference type="GO" id="GO:0046872">
    <property type="term" value="F:metal ion binding"/>
    <property type="evidence" value="ECO:0007669"/>
    <property type="project" value="UniProtKB-KW"/>
</dbReference>
<proteinExistence type="inferred from homology"/>
<dbReference type="InterPro" id="IPR036280">
    <property type="entry name" value="Multihaem_cyt_sf"/>
</dbReference>
<dbReference type="OMA" id="YNCAACE"/>
<dbReference type="eggNOG" id="KOG3399">
    <property type="taxonomic scope" value="Eukaryota"/>
</dbReference>
<reference evidence="7" key="2">
    <citation type="submission" date="2009-11" db="EMBL/GenBank/DDBJ databases">
        <title>The Genome Sequence of Allomyces macrogynus strain ATCC 38327.</title>
        <authorList>
            <consortium name="The Broad Institute Genome Sequencing Platform"/>
            <person name="Russ C."/>
            <person name="Cuomo C."/>
            <person name="Shea T."/>
            <person name="Young S.K."/>
            <person name="Zeng Q."/>
            <person name="Koehrsen M."/>
            <person name="Haas B."/>
            <person name="Borodovsky M."/>
            <person name="Guigo R."/>
            <person name="Alvarado L."/>
            <person name="Berlin A."/>
            <person name="Borenstein D."/>
            <person name="Chen Z."/>
            <person name="Engels R."/>
            <person name="Freedman E."/>
            <person name="Gellesch M."/>
            <person name="Goldberg J."/>
            <person name="Griggs A."/>
            <person name="Gujja S."/>
            <person name="Heiman D."/>
            <person name="Hepburn T."/>
            <person name="Howarth C."/>
            <person name="Jen D."/>
            <person name="Larson L."/>
            <person name="Lewis B."/>
            <person name="Mehta T."/>
            <person name="Park D."/>
            <person name="Pearson M."/>
            <person name="Roberts A."/>
            <person name="Saif S."/>
            <person name="Shenoy N."/>
            <person name="Sisk P."/>
            <person name="Stolte C."/>
            <person name="Sykes S."/>
            <person name="Walk T."/>
            <person name="White J."/>
            <person name="Yandava C."/>
            <person name="Burger G."/>
            <person name="Gray M.W."/>
            <person name="Holland P.W.H."/>
            <person name="King N."/>
            <person name="Lang F.B.F."/>
            <person name="Roger A.J."/>
            <person name="Ruiz-Trillo I."/>
            <person name="Lander E."/>
            <person name="Nusbaum C."/>
        </authorList>
    </citation>
    <scope>NUCLEOTIDE SEQUENCE [LARGE SCALE GENOMIC DNA]</scope>
    <source>
        <strain evidence="7">ATCC 38327</strain>
    </source>
</reference>
<dbReference type="Pfam" id="PF03226">
    <property type="entry name" value="Yippee-Mis18"/>
    <property type="match status" value="1"/>
</dbReference>
<dbReference type="PANTHER" id="PTHR13848">
    <property type="entry name" value="PROTEIN YIPPEE-LIKE CG15309-RELATED"/>
    <property type="match status" value="1"/>
</dbReference>
<dbReference type="Proteomes" id="UP000054350">
    <property type="component" value="Unassembled WGS sequence"/>
</dbReference>
<evidence type="ECO:0000256" key="3">
    <source>
        <dbReference type="ARBA" id="ARBA00022833"/>
    </source>
</evidence>
<dbReference type="VEuPathDB" id="FungiDB:AMAG_03289"/>
<reference evidence="6 7" key="1">
    <citation type="submission" date="2009-11" db="EMBL/GenBank/DDBJ databases">
        <title>Annotation of Allomyces macrogynus ATCC 38327.</title>
        <authorList>
            <consortium name="The Broad Institute Genome Sequencing Platform"/>
            <person name="Russ C."/>
            <person name="Cuomo C."/>
            <person name="Burger G."/>
            <person name="Gray M.W."/>
            <person name="Holland P.W.H."/>
            <person name="King N."/>
            <person name="Lang F.B.F."/>
            <person name="Roger A.J."/>
            <person name="Ruiz-Trillo I."/>
            <person name="Young S.K."/>
            <person name="Zeng Q."/>
            <person name="Gargeya S."/>
            <person name="Fitzgerald M."/>
            <person name="Haas B."/>
            <person name="Abouelleil A."/>
            <person name="Alvarado L."/>
            <person name="Arachchi H.M."/>
            <person name="Berlin A."/>
            <person name="Chapman S.B."/>
            <person name="Gearin G."/>
            <person name="Goldberg J."/>
            <person name="Griggs A."/>
            <person name="Gujja S."/>
            <person name="Hansen M."/>
            <person name="Heiman D."/>
            <person name="Howarth C."/>
            <person name="Larimer J."/>
            <person name="Lui A."/>
            <person name="MacDonald P.J.P."/>
            <person name="McCowen C."/>
            <person name="Montmayeur A."/>
            <person name="Murphy C."/>
            <person name="Neiman D."/>
            <person name="Pearson M."/>
            <person name="Priest M."/>
            <person name="Roberts A."/>
            <person name="Saif S."/>
            <person name="Shea T."/>
            <person name="Sisk P."/>
            <person name="Stolte C."/>
            <person name="Sykes S."/>
            <person name="Wortman J."/>
            <person name="Nusbaum C."/>
            <person name="Birren B."/>
        </authorList>
    </citation>
    <scope>NUCLEOTIDE SEQUENCE [LARGE SCALE GENOMIC DNA]</scope>
    <source>
        <strain evidence="6 7">ATCC 38327</strain>
    </source>
</reference>
<dbReference type="InterPro" id="IPR039058">
    <property type="entry name" value="Yippee_fam"/>
</dbReference>
<accession>A0A0L0S5G1</accession>
<gene>
    <name evidence="6" type="ORF">AMAG_03289</name>
</gene>